<organism evidence="2 3">
    <name type="scientific">Conexibacter stalactiti</name>
    <dbReference type="NCBI Taxonomy" id="1940611"/>
    <lineage>
        <taxon>Bacteria</taxon>
        <taxon>Bacillati</taxon>
        <taxon>Actinomycetota</taxon>
        <taxon>Thermoleophilia</taxon>
        <taxon>Solirubrobacterales</taxon>
        <taxon>Conexibacteraceae</taxon>
        <taxon>Conexibacter</taxon>
    </lineage>
</organism>
<keyword evidence="3" id="KW-1185">Reference proteome</keyword>
<dbReference type="Pfam" id="PF00903">
    <property type="entry name" value="Glyoxalase"/>
    <property type="match status" value="1"/>
</dbReference>
<dbReference type="InterPro" id="IPR029068">
    <property type="entry name" value="Glyas_Bleomycin-R_OHBP_Dase"/>
</dbReference>
<dbReference type="InterPro" id="IPR037523">
    <property type="entry name" value="VOC_core"/>
</dbReference>
<accession>A0ABU4HLZ5</accession>
<dbReference type="EMBL" id="JAWSTH010000015">
    <property type="protein sequence ID" value="MDW5594318.1"/>
    <property type="molecule type" value="Genomic_DNA"/>
</dbReference>
<dbReference type="PROSITE" id="PS51819">
    <property type="entry name" value="VOC"/>
    <property type="match status" value="1"/>
</dbReference>
<evidence type="ECO:0000313" key="2">
    <source>
        <dbReference type="EMBL" id="MDW5594318.1"/>
    </source>
</evidence>
<dbReference type="InterPro" id="IPR004360">
    <property type="entry name" value="Glyas_Fos-R_dOase_dom"/>
</dbReference>
<gene>
    <name evidence="2" type="ORF">R7226_08225</name>
</gene>
<dbReference type="PANTHER" id="PTHR35006">
    <property type="entry name" value="GLYOXALASE FAMILY PROTEIN (AFU_ORTHOLOGUE AFUA_5G14830)"/>
    <property type="match status" value="1"/>
</dbReference>
<comment type="caution">
    <text evidence="2">The sequence shown here is derived from an EMBL/GenBank/DDBJ whole genome shotgun (WGS) entry which is preliminary data.</text>
</comment>
<feature type="domain" description="VOC" evidence="1">
    <location>
        <begin position="124"/>
        <end position="244"/>
    </location>
</feature>
<protein>
    <submittedName>
        <fullName evidence="2">VOC family protein</fullName>
    </submittedName>
</protein>
<dbReference type="Proteomes" id="UP001284601">
    <property type="component" value="Unassembled WGS sequence"/>
</dbReference>
<sequence>MFDHVTVRVGDRNAAERLYGAALASLGITQTGRDDEFVQWGDFSIAGAKPGKPATHRLHVGFVAPSRAHVDQFHADGLAAGGVDDGAPGPRPQYRDDYYGGFLRDRDDNSVEAVVHGALRADGHVDHLWVRVADLAAARRFYDTVAPFARIELAAELPGRIRYSRADGGGGGSLSLVADGPPTEGVHLAFPAPDRATVDAFHAAAVAAGYRDDGAPGPRPRYAPGYYGGFVLDPDGNSVELVHYGAA</sequence>
<reference evidence="3" key="1">
    <citation type="submission" date="2023-07" db="EMBL/GenBank/DDBJ databases">
        <title>Conexibacter stalactiti sp. nov., isolated from stalactites in a lava cave and emended description of the genus Conexibacter.</title>
        <authorList>
            <person name="Lee S.D."/>
        </authorList>
    </citation>
    <scope>NUCLEOTIDE SEQUENCE [LARGE SCALE GENOMIC DNA]</scope>
    <source>
        <strain evidence="3">KCTC 39840</strain>
    </source>
</reference>
<dbReference type="CDD" id="cd07262">
    <property type="entry name" value="VOC_like"/>
    <property type="match status" value="1"/>
</dbReference>
<proteinExistence type="predicted"/>
<evidence type="ECO:0000259" key="1">
    <source>
        <dbReference type="PROSITE" id="PS51819"/>
    </source>
</evidence>
<dbReference type="PANTHER" id="PTHR35006:SF2">
    <property type="entry name" value="GLYOXALASE FAMILY PROTEIN (AFU_ORTHOLOGUE AFUA_5G14830)"/>
    <property type="match status" value="1"/>
</dbReference>
<dbReference type="SUPFAM" id="SSF54593">
    <property type="entry name" value="Glyoxalase/Bleomycin resistance protein/Dihydroxybiphenyl dioxygenase"/>
    <property type="match status" value="2"/>
</dbReference>
<dbReference type="Gene3D" id="3.10.180.10">
    <property type="entry name" value="2,3-Dihydroxybiphenyl 1,2-Dioxygenase, domain 1"/>
    <property type="match status" value="2"/>
</dbReference>
<evidence type="ECO:0000313" key="3">
    <source>
        <dbReference type="Proteomes" id="UP001284601"/>
    </source>
</evidence>
<name>A0ABU4HLZ5_9ACTN</name>